<comment type="caution">
    <text evidence="1">The sequence shown here is derived from an EMBL/GenBank/DDBJ whole genome shotgun (WGS) entry which is preliminary data.</text>
</comment>
<sequence>MIVKEVSGRSLPARKHREACIMSGHAPCAGRAVPDARPRPVPNGTHRIGRRHRVACHEKRRQEWSRRLLPVRAVAAGVIFAP</sequence>
<name>A0A365YWV8_9PROT</name>
<evidence type="ECO:0000313" key="2">
    <source>
        <dbReference type="Proteomes" id="UP000252680"/>
    </source>
</evidence>
<dbReference type="AlphaFoldDB" id="A0A365YWV8"/>
<proteinExistence type="predicted"/>
<accession>A0A365YWV8</accession>
<reference evidence="1 2" key="1">
    <citation type="submission" date="2018-05" db="EMBL/GenBank/DDBJ databases">
        <title>Komagataeibacter cocois sp. nov., for a novel cellulose- producing strain isolated from coconut milk.</title>
        <authorList>
            <person name="Liu L."/>
            <person name="Wang Y."/>
            <person name="Liu S."/>
            <person name="Bi J."/>
            <person name="Chen H."/>
            <person name="Deng J."/>
            <person name="Zhang C."/>
            <person name="Hu Q."/>
            <person name="Li C."/>
        </authorList>
    </citation>
    <scope>NUCLEOTIDE SEQUENCE [LARGE SCALE GENOMIC DNA]</scope>
    <source>
        <strain evidence="1 2">WE7</strain>
    </source>
</reference>
<dbReference type="Proteomes" id="UP000252680">
    <property type="component" value="Unassembled WGS sequence"/>
</dbReference>
<organism evidence="1 2">
    <name type="scientific">Novacetimonas cocois</name>
    <dbReference type="NCBI Taxonomy" id="1747507"/>
    <lineage>
        <taxon>Bacteria</taxon>
        <taxon>Pseudomonadati</taxon>
        <taxon>Pseudomonadota</taxon>
        <taxon>Alphaproteobacteria</taxon>
        <taxon>Acetobacterales</taxon>
        <taxon>Acetobacteraceae</taxon>
        <taxon>Novacetimonas</taxon>
    </lineage>
</organism>
<protein>
    <submittedName>
        <fullName evidence="1">Uncharacterized protein</fullName>
    </submittedName>
</protein>
<dbReference type="EMBL" id="QEXL01000010">
    <property type="protein sequence ID" value="RBM06761.1"/>
    <property type="molecule type" value="Genomic_DNA"/>
</dbReference>
<evidence type="ECO:0000313" key="1">
    <source>
        <dbReference type="EMBL" id="RBM06761.1"/>
    </source>
</evidence>
<keyword evidence="2" id="KW-1185">Reference proteome</keyword>
<gene>
    <name evidence="1" type="ORF">NJLHNGOC_08940</name>
</gene>